<sequence>MHANAFPAEGVVAVQFGEQRQRAPNNFDVPAETPPRAATVVECRPVVGWSRQRGARVRGLAGRSRSVDPDAGAAAQVAAHFDALVEAGAGPEKAVRAAAVLAGCPAGVLDRTRRLRVRVLPDGRRVDGEPSGVVSPLPAPHHGVVWLERTSDVDRARSELDGVVVDRLAAAVVAALDRTWSVDPAVVELLLDPTVDQGTRATAARRLGLGEDARFAVTVGIGVPAGRRALGARIGDFDVVVEAAYQDREPFSTCSATGPAVGPVDLPLSYQQARVALRFAAVDEPGPAHVDFEALGGIPALADGCDSPAAVAETALLDRVVPMYPWALATLTAVVTEPSLRSAAVVLGVHHSTLQNRAEVLGQALGYSVAGPDGRMRLAVALALRRVRRNRW</sequence>
<dbReference type="Proteomes" id="UP000239494">
    <property type="component" value="Unassembled WGS sequence"/>
</dbReference>
<organism evidence="2 3">
    <name type="scientific">Umezawaea tangerina</name>
    <dbReference type="NCBI Taxonomy" id="84725"/>
    <lineage>
        <taxon>Bacteria</taxon>
        <taxon>Bacillati</taxon>
        <taxon>Actinomycetota</taxon>
        <taxon>Actinomycetes</taxon>
        <taxon>Pseudonocardiales</taxon>
        <taxon>Pseudonocardiaceae</taxon>
        <taxon>Umezawaea</taxon>
    </lineage>
</organism>
<dbReference type="EMBL" id="PVTF01000002">
    <property type="protein sequence ID" value="PRY45161.1"/>
    <property type="molecule type" value="Genomic_DNA"/>
</dbReference>
<proteinExistence type="predicted"/>
<reference evidence="2 3" key="1">
    <citation type="submission" date="2018-03" db="EMBL/GenBank/DDBJ databases">
        <title>Genomic Encyclopedia of Archaeal and Bacterial Type Strains, Phase II (KMG-II): from individual species to whole genera.</title>
        <authorList>
            <person name="Goeker M."/>
        </authorList>
    </citation>
    <scope>NUCLEOTIDE SEQUENCE [LARGE SCALE GENOMIC DNA]</scope>
    <source>
        <strain evidence="2 3">DSM 44720</strain>
    </source>
</reference>
<accession>A0A2T0THT3</accession>
<comment type="caution">
    <text evidence="2">The sequence shown here is derived from an EMBL/GenBank/DDBJ whole genome shotgun (WGS) entry which is preliminary data.</text>
</comment>
<dbReference type="Pfam" id="PF13556">
    <property type="entry name" value="HTH_30"/>
    <property type="match status" value="1"/>
</dbReference>
<dbReference type="Gene3D" id="1.10.10.2840">
    <property type="entry name" value="PucR C-terminal helix-turn-helix domain"/>
    <property type="match status" value="1"/>
</dbReference>
<gene>
    <name evidence="2" type="ORF">CLV43_102726</name>
</gene>
<dbReference type="AlphaFoldDB" id="A0A2T0THT3"/>
<dbReference type="InterPro" id="IPR042070">
    <property type="entry name" value="PucR_C-HTH_sf"/>
</dbReference>
<keyword evidence="3" id="KW-1185">Reference proteome</keyword>
<protein>
    <submittedName>
        <fullName evidence="2">PucR-like helix-turn-helix protein</fullName>
    </submittedName>
</protein>
<feature type="domain" description="PucR C-terminal helix-turn-helix" evidence="1">
    <location>
        <begin position="328"/>
        <end position="383"/>
    </location>
</feature>
<dbReference type="InterPro" id="IPR025736">
    <property type="entry name" value="PucR_C-HTH_dom"/>
</dbReference>
<evidence type="ECO:0000259" key="1">
    <source>
        <dbReference type="Pfam" id="PF13556"/>
    </source>
</evidence>
<evidence type="ECO:0000313" key="3">
    <source>
        <dbReference type="Proteomes" id="UP000239494"/>
    </source>
</evidence>
<name>A0A2T0THT3_9PSEU</name>
<evidence type="ECO:0000313" key="2">
    <source>
        <dbReference type="EMBL" id="PRY45161.1"/>
    </source>
</evidence>